<name>A0ABT0RBV1_9SPHN</name>
<dbReference type="EMBL" id="JAMGBC010000001">
    <property type="protein sequence ID" value="MCL6677716.1"/>
    <property type="molecule type" value="Genomic_DNA"/>
</dbReference>
<comment type="caution">
    <text evidence="3">The sequence shown here is derived from an EMBL/GenBank/DDBJ whole genome shotgun (WGS) entry which is preliminary data.</text>
</comment>
<dbReference type="InterPro" id="IPR013783">
    <property type="entry name" value="Ig-like_fold"/>
</dbReference>
<dbReference type="Proteomes" id="UP001165343">
    <property type="component" value="Unassembled WGS sequence"/>
</dbReference>
<sequence>MTFGRYLRRWTALLVATCAMPLAPAHADLVLSQLIIELEPGKALRQDVEVWNNSPDRTYVAVEPKEVVNAGTAAETRRQDPDPAKLGLLVSPARMILEPGERKLIRIAELSVPPERERDYRVTVKPVVGTISSTKSGLKILVGYDVLVLVRPSQPHAKVVFTRSADKATFRNDGNVSVEMIDGRQCDSTGRDCSELPGKRLYPGAEWAADLKPGHHAEYTIRSPDQNVRKVF</sequence>
<protein>
    <submittedName>
        <fullName evidence="3">Fimbria/pilus periplasmic chaperone</fullName>
    </submittedName>
</protein>
<feature type="signal peptide" evidence="1">
    <location>
        <begin position="1"/>
        <end position="27"/>
    </location>
</feature>
<feature type="domain" description="Pili assembly chaperone N-terminal" evidence="2">
    <location>
        <begin position="45"/>
        <end position="154"/>
    </location>
</feature>
<evidence type="ECO:0000256" key="1">
    <source>
        <dbReference type="SAM" id="SignalP"/>
    </source>
</evidence>
<accession>A0ABT0RBV1</accession>
<dbReference type="Pfam" id="PF00345">
    <property type="entry name" value="PapD_N"/>
    <property type="match status" value="1"/>
</dbReference>
<organism evidence="3 4">
    <name type="scientific">Sphingomonas anseongensis</name>
    <dbReference type="NCBI Taxonomy" id="2908207"/>
    <lineage>
        <taxon>Bacteria</taxon>
        <taxon>Pseudomonadati</taxon>
        <taxon>Pseudomonadota</taxon>
        <taxon>Alphaproteobacteria</taxon>
        <taxon>Sphingomonadales</taxon>
        <taxon>Sphingomonadaceae</taxon>
        <taxon>Sphingomonas</taxon>
    </lineage>
</organism>
<evidence type="ECO:0000313" key="4">
    <source>
        <dbReference type="Proteomes" id="UP001165343"/>
    </source>
</evidence>
<dbReference type="SUPFAM" id="SSF49354">
    <property type="entry name" value="PapD-like"/>
    <property type="match status" value="1"/>
</dbReference>
<dbReference type="RefSeq" id="WP_249866714.1">
    <property type="nucleotide sequence ID" value="NZ_JAMGBC010000001.1"/>
</dbReference>
<dbReference type="InterPro" id="IPR008962">
    <property type="entry name" value="PapD-like_sf"/>
</dbReference>
<feature type="chain" id="PRO_5046191257" evidence="1">
    <location>
        <begin position="28"/>
        <end position="232"/>
    </location>
</feature>
<keyword evidence="1" id="KW-0732">Signal</keyword>
<gene>
    <name evidence="3" type="ORF">LZ519_00050</name>
</gene>
<keyword evidence="4" id="KW-1185">Reference proteome</keyword>
<dbReference type="Gene3D" id="2.60.40.10">
    <property type="entry name" value="Immunoglobulins"/>
    <property type="match status" value="1"/>
</dbReference>
<dbReference type="InterPro" id="IPR016147">
    <property type="entry name" value="Pili_assmbl_chaperone_N"/>
</dbReference>
<reference evidence="3" key="1">
    <citation type="submission" date="2022-05" db="EMBL/GenBank/DDBJ databases">
        <authorList>
            <person name="Jo J.-H."/>
            <person name="Im W.-T."/>
        </authorList>
    </citation>
    <scope>NUCLEOTIDE SEQUENCE</scope>
    <source>
        <strain evidence="3">RG327</strain>
    </source>
</reference>
<evidence type="ECO:0000259" key="2">
    <source>
        <dbReference type="Pfam" id="PF00345"/>
    </source>
</evidence>
<evidence type="ECO:0000313" key="3">
    <source>
        <dbReference type="EMBL" id="MCL6677716.1"/>
    </source>
</evidence>
<proteinExistence type="predicted"/>